<name>A0A2I0VE76_9ASPA</name>
<proteinExistence type="predicted"/>
<evidence type="ECO:0000313" key="2">
    <source>
        <dbReference type="Proteomes" id="UP000233837"/>
    </source>
</evidence>
<organism evidence="1 2">
    <name type="scientific">Dendrobium catenatum</name>
    <dbReference type="NCBI Taxonomy" id="906689"/>
    <lineage>
        <taxon>Eukaryota</taxon>
        <taxon>Viridiplantae</taxon>
        <taxon>Streptophyta</taxon>
        <taxon>Embryophyta</taxon>
        <taxon>Tracheophyta</taxon>
        <taxon>Spermatophyta</taxon>
        <taxon>Magnoliopsida</taxon>
        <taxon>Liliopsida</taxon>
        <taxon>Asparagales</taxon>
        <taxon>Orchidaceae</taxon>
        <taxon>Epidendroideae</taxon>
        <taxon>Malaxideae</taxon>
        <taxon>Dendrobiinae</taxon>
        <taxon>Dendrobium</taxon>
    </lineage>
</organism>
<sequence length="117" mass="12958">MQYKPTNTLIAGPTIFKAGADWVRVSRVAETLPLFHKERKGICRFTLYVVGLFGRNIAGQWSPIVVFSVPLQPPAKSEASVSETKLLNPFSFSGNPSSSVRRCKLAFSVLRRRVSCS</sequence>
<keyword evidence="2" id="KW-1185">Reference proteome</keyword>
<protein>
    <submittedName>
        <fullName evidence="1">Uncharacterized protein</fullName>
    </submittedName>
</protein>
<dbReference type="Proteomes" id="UP000233837">
    <property type="component" value="Unassembled WGS sequence"/>
</dbReference>
<accession>A0A2I0VE76</accession>
<gene>
    <name evidence="1" type="ORF">MA16_Dca023181</name>
</gene>
<reference evidence="1 2" key="2">
    <citation type="journal article" date="2017" name="Nature">
        <title>The Apostasia genome and the evolution of orchids.</title>
        <authorList>
            <person name="Zhang G.Q."/>
            <person name="Liu K.W."/>
            <person name="Li Z."/>
            <person name="Lohaus R."/>
            <person name="Hsiao Y.Y."/>
            <person name="Niu S.C."/>
            <person name="Wang J.Y."/>
            <person name="Lin Y.C."/>
            <person name="Xu Q."/>
            <person name="Chen L.J."/>
            <person name="Yoshida K."/>
            <person name="Fujiwara S."/>
            <person name="Wang Z.W."/>
            <person name="Zhang Y.Q."/>
            <person name="Mitsuda N."/>
            <person name="Wang M."/>
            <person name="Liu G.H."/>
            <person name="Pecoraro L."/>
            <person name="Huang H.X."/>
            <person name="Xiao X.J."/>
            <person name="Lin M."/>
            <person name="Wu X.Y."/>
            <person name="Wu W.L."/>
            <person name="Chen Y.Y."/>
            <person name="Chang S.B."/>
            <person name="Sakamoto S."/>
            <person name="Ohme-Takagi M."/>
            <person name="Yagi M."/>
            <person name="Zeng S.J."/>
            <person name="Shen C.Y."/>
            <person name="Yeh C.M."/>
            <person name="Luo Y.B."/>
            <person name="Tsai W.C."/>
            <person name="Van de Peer Y."/>
            <person name="Liu Z.J."/>
        </authorList>
    </citation>
    <scope>NUCLEOTIDE SEQUENCE [LARGE SCALE GENOMIC DNA]</scope>
    <source>
        <tissue evidence="1">The whole plant</tissue>
    </source>
</reference>
<dbReference type="AlphaFoldDB" id="A0A2I0VE76"/>
<reference evidence="1 2" key="1">
    <citation type="journal article" date="2016" name="Sci. Rep.">
        <title>The Dendrobium catenatum Lindl. genome sequence provides insights into polysaccharide synthase, floral development and adaptive evolution.</title>
        <authorList>
            <person name="Zhang G.Q."/>
            <person name="Xu Q."/>
            <person name="Bian C."/>
            <person name="Tsai W.C."/>
            <person name="Yeh C.M."/>
            <person name="Liu K.W."/>
            <person name="Yoshida K."/>
            <person name="Zhang L.S."/>
            <person name="Chang S.B."/>
            <person name="Chen F."/>
            <person name="Shi Y."/>
            <person name="Su Y.Y."/>
            <person name="Zhang Y.Q."/>
            <person name="Chen L.J."/>
            <person name="Yin Y."/>
            <person name="Lin M."/>
            <person name="Huang H."/>
            <person name="Deng H."/>
            <person name="Wang Z.W."/>
            <person name="Zhu S.L."/>
            <person name="Zhao X."/>
            <person name="Deng C."/>
            <person name="Niu S.C."/>
            <person name="Huang J."/>
            <person name="Wang M."/>
            <person name="Liu G.H."/>
            <person name="Yang H.J."/>
            <person name="Xiao X.J."/>
            <person name="Hsiao Y.Y."/>
            <person name="Wu W.L."/>
            <person name="Chen Y.Y."/>
            <person name="Mitsuda N."/>
            <person name="Ohme-Takagi M."/>
            <person name="Luo Y.B."/>
            <person name="Van de Peer Y."/>
            <person name="Liu Z.J."/>
        </authorList>
    </citation>
    <scope>NUCLEOTIDE SEQUENCE [LARGE SCALE GENOMIC DNA]</scope>
    <source>
        <tissue evidence="1">The whole plant</tissue>
    </source>
</reference>
<evidence type="ECO:0000313" key="1">
    <source>
        <dbReference type="EMBL" id="PKU61715.1"/>
    </source>
</evidence>
<dbReference type="EMBL" id="KZ503746">
    <property type="protein sequence ID" value="PKU61715.1"/>
    <property type="molecule type" value="Genomic_DNA"/>
</dbReference>